<reference evidence="1" key="1">
    <citation type="submission" date="2022-11" db="EMBL/GenBank/DDBJ databases">
        <title>Genome Sequence of Nemania bipapillata.</title>
        <authorList>
            <person name="Buettner E."/>
        </authorList>
    </citation>
    <scope>NUCLEOTIDE SEQUENCE</scope>
    <source>
        <strain evidence="1">CP14</strain>
    </source>
</reference>
<name>A0ACC2IFL1_9PEZI</name>
<sequence>MSSSRSAPCEAEWLKYKSLIRSLYLVEEISLIGLVEELKSFGFLVTTSQLEFKLKKWKFKKNVDKKTWAYIDYHITKRKKEDKDSEVIYCGKRMKMETVKKETNRNRDMSIFSQLARR</sequence>
<proteinExistence type="predicted"/>
<evidence type="ECO:0000313" key="1">
    <source>
        <dbReference type="EMBL" id="KAJ8113951.1"/>
    </source>
</evidence>
<keyword evidence="2" id="KW-1185">Reference proteome</keyword>
<gene>
    <name evidence="1" type="ORF">ONZ43_g5021</name>
</gene>
<dbReference type="EMBL" id="JAPESX010001465">
    <property type="protein sequence ID" value="KAJ8113951.1"/>
    <property type="molecule type" value="Genomic_DNA"/>
</dbReference>
<protein>
    <submittedName>
        <fullName evidence="1">Uncharacterized protein</fullName>
    </submittedName>
</protein>
<accession>A0ACC2IFL1</accession>
<evidence type="ECO:0000313" key="2">
    <source>
        <dbReference type="Proteomes" id="UP001153334"/>
    </source>
</evidence>
<organism evidence="1 2">
    <name type="scientific">Nemania bipapillata</name>
    <dbReference type="NCBI Taxonomy" id="110536"/>
    <lineage>
        <taxon>Eukaryota</taxon>
        <taxon>Fungi</taxon>
        <taxon>Dikarya</taxon>
        <taxon>Ascomycota</taxon>
        <taxon>Pezizomycotina</taxon>
        <taxon>Sordariomycetes</taxon>
        <taxon>Xylariomycetidae</taxon>
        <taxon>Xylariales</taxon>
        <taxon>Xylariaceae</taxon>
        <taxon>Nemania</taxon>
    </lineage>
</organism>
<dbReference type="Proteomes" id="UP001153334">
    <property type="component" value="Unassembled WGS sequence"/>
</dbReference>
<comment type="caution">
    <text evidence="1">The sequence shown here is derived from an EMBL/GenBank/DDBJ whole genome shotgun (WGS) entry which is preliminary data.</text>
</comment>